<dbReference type="AlphaFoldDB" id="A0A6S6QXU5"/>
<organism evidence="1 2">
    <name type="scientific">Anaerocolumna cellulosilytica</name>
    <dbReference type="NCBI Taxonomy" id="433286"/>
    <lineage>
        <taxon>Bacteria</taxon>
        <taxon>Bacillati</taxon>
        <taxon>Bacillota</taxon>
        <taxon>Clostridia</taxon>
        <taxon>Lachnospirales</taxon>
        <taxon>Lachnospiraceae</taxon>
        <taxon>Anaerocolumna</taxon>
    </lineage>
</organism>
<gene>
    <name evidence="1" type="ORF">acsn021_30330</name>
</gene>
<dbReference type="EMBL" id="AP023367">
    <property type="protein sequence ID" value="BCJ95464.1"/>
    <property type="molecule type" value="Genomic_DNA"/>
</dbReference>
<protein>
    <submittedName>
        <fullName evidence="1">Sporulation integral membrane protein YlbJ</fullName>
    </submittedName>
</protein>
<keyword evidence="2" id="KW-1185">Reference proteome</keyword>
<proteinExistence type="predicted"/>
<sequence length="329" mass="36471">MQLSSHNIPGLKTANRSIFSKAGILLFLIIILLYPASSFQGAKNGLLLWFNTVLPTLLPFMIVSNLIIRLKISSILSKLFYPLFHIFFDVSEEGSYPILIGFLSGMPVGAKTIGDMVEKKILSLREGQYLLSFCNNASPMFIMSYIAISQLNLPGFRVALLLILYGSGVLSAFFIFRLRRGSNRLTAQGYECMDSYKDSTTFDFEKLDAAIMEGFEVITKVGGYMILFSICAQIISDFGSSISYLKLFLISFLEITTGINKLNNSGLDMNIKIALITGITAFGGLSGLAQTKSVISNTRLSIHTYFKGKLLHMILAFLIAYLYVNFVGY</sequence>
<dbReference type="KEGG" id="acel:acsn021_30330"/>
<evidence type="ECO:0000313" key="2">
    <source>
        <dbReference type="Proteomes" id="UP000515561"/>
    </source>
</evidence>
<evidence type="ECO:0000313" key="1">
    <source>
        <dbReference type="EMBL" id="BCJ95464.1"/>
    </source>
</evidence>
<dbReference type="RefSeq" id="WP_184094761.1">
    <property type="nucleotide sequence ID" value="NZ_AP023367.1"/>
</dbReference>
<reference evidence="1 2" key="1">
    <citation type="journal article" date="2016" name="Int. J. Syst. Evol. Microbiol.">
        <title>Descriptions of Anaerotaenia torta gen. nov., sp. nov. and Anaerocolumna cellulosilytica gen. nov., sp. nov. isolated from a methanogenic reactor of cattle waste.</title>
        <authorList>
            <person name="Uek A."/>
            <person name="Ohtaki Y."/>
            <person name="Kaku N."/>
            <person name="Ueki K."/>
        </authorList>
    </citation>
    <scope>NUCLEOTIDE SEQUENCE [LARGE SCALE GENOMIC DNA]</scope>
    <source>
        <strain evidence="1 2">SN021</strain>
    </source>
</reference>
<accession>A0A6S6QXU5</accession>
<dbReference type="Proteomes" id="UP000515561">
    <property type="component" value="Chromosome"/>
</dbReference>
<name>A0A6S6QXU5_9FIRM</name>